<dbReference type="Gene3D" id="1.10.357.10">
    <property type="entry name" value="Tetracycline Repressor, domain 2"/>
    <property type="match status" value="1"/>
</dbReference>
<protein>
    <submittedName>
        <fullName evidence="6">TetR-family transcriptional regulator</fullName>
    </submittedName>
</protein>
<evidence type="ECO:0000313" key="6">
    <source>
        <dbReference type="EMBL" id="ACL95329.1"/>
    </source>
</evidence>
<keyword evidence="1" id="KW-0805">Transcription regulation</keyword>
<gene>
    <name evidence="6" type="ordered locus">CCNA_01864</name>
</gene>
<dbReference type="InterPro" id="IPR009057">
    <property type="entry name" value="Homeodomain-like_sf"/>
</dbReference>
<dbReference type="SMR" id="A0A0H3C8D2"/>
<dbReference type="PROSITE" id="PS50977">
    <property type="entry name" value="HTH_TETR_2"/>
    <property type="match status" value="1"/>
</dbReference>
<dbReference type="Proteomes" id="UP000001364">
    <property type="component" value="Chromosome"/>
</dbReference>
<dbReference type="RefSeq" id="YP_002517237.1">
    <property type="nucleotide sequence ID" value="NC_011916.1"/>
</dbReference>
<dbReference type="InterPro" id="IPR001647">
    <property type="entry name" value="HTH_TetR"/>
</dbReference>
<organism evidence="6 7">
    <name type="scientific">Caulobacter vibrioides (strain NA1000 / CB15N)</name>
    <name type="common">Caulobacter crescentus</name>
    <dbReference type="NCBI Taxonomy" id="565050"/>
    <lineage>
        <taxon>Bacteria</taxon>
        <taxon>Pseudomonadati</taxon>
        <taxon>Pseudomonadota</taxon>
        <taxon>Alphaproteobacteria</taxon>
        <taxon>Caulobacterales</taxon>
        <taxon>Caulobacteraceae</taxon>
        <taxon>Caulobacter</taxon>
    </lineage>
</organism>
<dbReference type="GeneID" id="7331412"/>
<evidence type="ECO:0000259" key="5">
    <source>
        <dbReference type="PROSITE" id="PS50977"/>
    </source>
</evidence>
<keyword evidence="3" id="KW-0804">Transcription</keyword>
<dbReference type="PANTHER" id="PTHR30055">
    <property type="entry name" value="HTH-TYPE TRANSCRIPTIONAL REGULATOR RUTR"/>
    <property type="match status" value="1"/>
</dbReference>
<dbReference type="Pfam" id="PF17935">
    <property type="entry name" value="TetR_C_27"/>
    <property type="match status" value="1"/>
</dbReference>
<accession>A0A0H3C8D2</accession>
<proteinExistence type="predicted"/>
<dbReference type="KEGG" id="ccs:CCNA_01864"/>
<feature type="DNA-binding region" description="H-T-H motif" evidence="4">
    <location>
        <begin position="42"/>
        <end position="61"/>
    </location>
</feature>
<dbReference type="InterPro" id="IPR050109">
    <property type="entry name" value="HTH-type_TetR-like_transc_reg"/>
</dbReference>
<dbReference type="GO" id="GO:0003700">
    <property type="term" value="F:DNA-binding transcription factor activity"/>
    <property type="evidence" value="ECO:0007669"/>
    <property type="project" value="TreeGrafter"/>
</dbReference>
<name>A0A0H3C8D2_CAUVN</name>
<keyword evidence="7" id="KW-1185">Reference proteome</keyword>
<evidence type="ECO:0000256" key="2">
    <source>
        <dbReference type="ARBA" id="ARBA00023125"/>
    </source>
</evidence>
<evidence type="ECO:0000256" key="3">
    <source>
        <dbReference type="ARBA" id="ARBA00023163"/>
    </source>
</evidence>
<dbReference type="OrthoDB" id="9802802at2"/>
<dbReference type="AlphaFoldDB" id="A0A0H3C8D2"/>
<sequence length="207" mass="22933">MSTIEPAPSSVGQRGPAEHDLRDQIIQAARAHFSRFGYGKTTVADVAKAIGFSKAYIYKFFDSKQAIGQTICAQCLDKIVAAGEAGIADGRSASEKFRRFFNSIIMTTAELALEEELLYEVAAHAAEERWPSVVAYLERAETLVKEIIFFGRETGEFERKTPIDETSEAIMLVMQSFMNPLMLKQNLKGLPENPAKVINLILRSLAP</sequence>
<evidence type="ECO:0000313" key="7">
    <source>
        <dbReference type="Proteomes" id="UP000001364"/>
    </source>
</evidence>
<dbReference type="SUPFAM" id="SSF48498">
    <property type="entry name" value="Tetracyclin repressor-like, C-terminal domain"/>
    <property type="match status" value="1"/>
</dbReference>
<dbReference type="InterPro" id="IPR041478">
    <property type="entry name" value="TetR_C_27"/>
</dbReference>
<dbReference type="PANTHER" id="PTHR30055:SF234">
    <property type="entry name" value="HTH-TYPE TRANSCRIPTIONAL REGULATOR BETI"/>
    <property type="match status" value="1"/>
</dbReference>
<evidence type="ECO:0000256" key="1">
    <source>
        <dbReference type="ARBA" id="ARBA00023015"/>
    </source>
</evidence>
<evidence type="ECO:0000256" key="4">
    <source>
        <dbReference type="PROSITE-ProRule" id="PRU00335"/>
    </source>
</evidence>
<dbReference type="PATRIC" id="fig|565050.3.peg.1827"/>
<reference evidence="6 7" key="1">
    <citation type="journal article" date="2010" name="J. Bacteriol.">
        <title>The genetic basis of laboratory adaptation in Caulobacter crescentus.</title>
        <authorList>
            <person name="Marks M.E."/>
            <person name="Castro-Rojas C.M."/>
            <person name="Teiling C."/>
            <person name="Du L."/>
            <person name="Kapatral V."/>
            <person name="Walunas T.L."/>
            <person name="Crosson S."/>
        </authorList>
    </citation>
    <scope>NUCLEOTIDE SEQUENCE [LARGE SCALE GENOMIC DNA]</scope>
    <source>
        <strain evidence="7">NA1000 / CB15N</strain>
    </source>
</reference>
<dbReference type="InterPro" id="IPR036271">
    <property type="entry name" value="Tet_transcr_reg_TetR-rel_C_sf"/>
</dbReference>
<dbReference type="Pfam" id="PF00440">
    <property type="entry name" value="TetR_N"/>
    <property type="match status" value="1"/>
</dbReference>
<dbReference type="PRINTS" id="PR00455">
    <property type="entry name" value="HTHTETR"/>
</dbReference>
<dbReference type="GO" id="GO:0000976">
    <property type="term" value="F:transcription cis-regulatory region binding"/>
    <property type="evidence" value="ECO:0007669"/>
    <property type="project" value="TreeGrafter"/>
</dbReference>
<dbReference type="RefSeq" id="WP_010919654.1">
    <property type="nucleotide sequence ID" value="NC_011916.1"/>
</dbReference>
<dbReference type="SUPFAM" id="SSF46689">
    <property type="entry name" value="Homeodomain-like"/>
    <property type="match status" value="1"/>
</dbReference>
<dbReference type="EMBL" id="CP001340">
    <property type="protein sequence ID" value="ACL95329.1"/>
    <property type="molecule type" value="Genomic_DNA"/>
</dbReference>
<dbReference type="HOGENOM" id="CLU_069356_7_0_5"/>
<keyword evidence="2 4" id="KW-0238">DNA-binding</keyword>
<feature type="domain" description="HTH tetR-type" evidence="5">
    <location>
        <begin position="19"/>
        <end position="79"/>
    </location>
</feature>
<dbReference type="PhylomeDB" id="A0A0H3C8D2"/>